<dbReference type="GO" id="GO:0030170">
    <property type="term" value="F:pyridoxal phosphate binding"/>
    <property type="evidence" value="ECO:0007669"/>
    <property type="project" value="InterPro"/>
</dbReference>
<evidence type="ECO:0000256" key="2">
    <source>
        <dbReference type="ARBA" id="ARBA00022630"/>
    </source>
</evidence>
<keyword evidence="4" id="KW-0560">Oxidoreductase</keyword>
<dbReference type="FunFam" id="3.20.20.70:FF:000029">
    <property type="entry name" value="L-lactate dehydrogenase"/>
    <property type="match status" value="1"/>
</dbReference>
<sequence>MTVEERSGVGLAAGLLSPADVERAARARLDAATWDFIAGGAGDERTLIANRTAYDRHPLVPRVLTGVTEPDLSVPVLGRTWPAPLAIAPTAYHTLVHPEGEVATARGAARVGVPFVVSTFAGRTVEDVAAAAGGPCWLQVYCFRDRAVTRALVERAAAAGFEAIVLTVDAPRLGRRLRDVRNGFVLPAGVAPANLPGGSYRSPAGHALTAFDPALDWSVLAWLRSVSPLPLVVKGVLAADDARRAVAAGADAIIVSNHGGRQLDGAPATLDVLPAVAAAVGGACPVLVDGGIRRGSDILTALTSGADAAMVGRPILYALAAGGAEGVSHVLDQMLTELRDAAVLSGTPLPVRTVAPVPRRDVHPSLDDPVLDTMNFLNEVTTRYPDAVSFAPGRPYDGFFDVEQIFAGIRTYVDHLGAGGLSGAQIRDALFQYGPTAGRIREIIAASLRADEGIDVAAESIVVTVGAQEAMVLAIRALITGPDDVLLVSSPCYVGIVGAARLFGIRVRAVPERPDGLRCADLVAACEEERARGRRPRAFYVIPDHANPSGNTVPEPVRRELLDVATRLDLVVLEDSPYRLVSPGAQVPSLKALDEHRRVLHLGSFSKTVFPGARVGFAVADQLVSDGAGGTRLLAEELVKIKSMITVNTSSLSQAAVAGMLLAAGGSAAALNEDTADYYGTAMRITLRELDRAFPRPERARLGVRWNEPTGGFFLSVEVPFVADNAALTRSAEEHGVIWTPMSYFYPEGGGECGIRLSVSYLSEEAIVEGVSRFARFVVEEAAREGGGAAVLSGCGGLGK</sequence>
<dbReference type="InterPro" id="IPR015422">
    <property type="entry name" value="PyrdxlP-dep_Trfase_small"/>
</dbReference>
<dbReference type="PROSITE" id="PS51349">
    <property type="entry name" value="FMN_HYDROXY_ACID_DH_2"/>
    <property type="match status" value="1"/>
</dbReference>
<feature type="domain" description="FMN hydroxy acid dehydrogenase" evidence="6">
    <location>
        <begin position="10"/>
        <end position="363"/>
    </location>
</feature>
<keyword evidence="7" id="KW-0808">Transferase</keyword>
<dbReference type="InterPro" id="IPR008259">
    <property type="entry name" value="FMN_hydac_DH_AS"/>
</dbReference>
<gene>
    <name evidence="7" type="ORF">H1D33_24955</name>
</gene>
<evidence type="ECO:0000256" key="4">
    <source>
        <dbReference type="ARBA" id="ARBA00023002"/>
    </source>
</evidence>
<evidence type="ECO:0000313" key="7">
    <source>
        <dbReference type="EMBL" id="QLQ36508.1"/>
    </source>
</evidence>
<dbReference type="PROSITE" id="PS00557">
    <property type="entry name" value="FMN_HYDROXY_ACID_DH_1"/>
    <property type="match status" value="1"/>
</dbReference>
<dbReference type="InterPro" id="IPR015424">
    <property type="entry name" value="PyrdxlP-dep_Trfase"/>
</dbReference>
<dbReference type="GO" id="GO:0010181">
    <property type="term" value="F:FMN binding"/>
    <property type="evidence" value="ECO:0007669"/>
    <property type="project" value="InterPro"/>
</dbReference>
<keyword evidence="8" id="KW-1185">Reference proteome</keyword>
<comment type="similarity">
    <text evidence="5">Belongs to the FMN-dependent alpha-hydroxy acid dehydrogenase family.</text>
</comment>
<dbReference type="Proteomes" id="UP000510844">
    <property type="component" value="Chromosome"/>
</dbReference>
<dbReference type="PANTHER" id="PTHR10578:SF107">
    <property type="entry name" value="2-HYDROXYACID OXIDASE 1"/>
    <property type="match status" value="1"/>
</dbReference>
<organism evidence="7 8">
    <name type="scientific">Micromonospora robiginosa</name>
    <dbReference type="NCBI Taxonomy" id="2749844"/>
    <lineage>
        <taxon>Bacteria</taxon>
        <taxon>Bacillati</taxon>
        <taxon>Actinomycetota</taxon>
        <taxon>Actinomycetes</taxon>
        <taxon>Micromonosporales</taxon>
        <taxon>Micromonosporaceae</taxon>
        <taxon>Micromonospora</taxon>
    </lineage>
</organism>
<dbReference type="Gene3D" id="3.40.640.10">
    <property type="entry name" value="Type I PLP-dependent aspartate aminotransferase-like (Major domain)"/>
    <property type="match status" value="1"/>
</dbReference>
<dbReference type="Gene3D" id="3.90.1150.10">
    <property type="entry name" value="Aspartate Aminotransferase, domain 1"/>
    <property type="match status" value="1"/>
</dbReference>
<evidence type="ECO:0000256" key="3">
    <source>
        <dbReference type="ARBA" id="ARBA00022643"/>
    </source>
</evidence>
<evidence type="ECO:0000313" key="8">
    <source>
        <dbReference type="Proteomes" id="UP000510844"/>
    </source>
</evidence>
<proteinExistence type="inferred from homology"/>
<keyword evidence="7" id="KW-0032">Aminotransferase</keyword>
<dbReference type="InterPro" id="IPR004839">
    <property type="entry name" value="Aminotransferase_I/II_large"/>
</dbReference>
<evidence type="ECO:0000256" key="1">
    <source>
        <dbReference type="ARBA" id="ARBA00001917"/>
    </source>
</evidence>
<dbReference type="GO" id="GO:0016614">
    <property type="term" value="F:oxidoreductase activity, acting on CH-OH group of donors"/>
    <property type="evidence" value="ECO:0007669"/>
    <property type="project" value="UniProtKB-ARBA"/>
</dbReference>
<reference evidence="8" key="1">
    <citation type="submission" date="2020-07" db="EMBL/GenBank/DDBJ databases">
        <title>A new Micromonospora strain with potent antibiotic activity isolated from the microbiome of a mid-Atlantic deep-sea sponge.</title>
        <authorList>
            <person name="Back C.R."/>
            <person name="Stennett H.L."/>
            <person name="Williams S.E."/>
            <person name="Wang L."/>
            <person name="Ojeda Gomez J."/>
            <person name="Abdulle O.M."/>
            <person name="Duffy T."/>
            <person name="Hendry K.R."/>
            <person name="Powell D."/>
            <person name="Stach J.E."/>
            <person name="Essex-Lopresti A.E."/>
            <person name="Willis C.L."/>
            <person name="Curnow P."/>
            <person name="Race P.R."/>
        </authorList>
    </citation>
    <scope>NUCLEOTIDE SEQUENCE [LARGE SCALE GENOMIC DNA]</scope>
    <source>
        <strain evidence="8">28ISP2-46</strain>
    </source>
</reference>
<keyword evidence="2" id="KW-0285">Flavoprotein</keyword>
<protein>
    <submittedName>
        <fullName evidence="7">Aminotransferase class I/II-fold pyridoxal phosphate-dependent enzyme</fullName>
    </submittedName>
</protein>
<dbReference type="InterPro" id="IPR015421">
    <property type="entry name" value="PyrdxlP-dep_Trfase_major"/>
</dbReference>
<dbReference type="CDD" id="cd02809">
    <property type="entry name" value="alpha_hydroxyacid_oxid_FMN"/>
    <property type="match status" value="1"/>
</dbReference>
<keyword evidence="3" id="KW-0288">FMN</keyword>
<dbReference type="InterPro" id="IPR000262">
    <property type="entry name" value="FMN-dep_DH"/>
</dbReference>
<dbReference type="SUPFAM" id="SSF53383">
    <property type="entry name" value="PLP-dependent transferases"/>
    <property type="match status" value="1"/>
</dbReference>
<dbReference type="AlphaFoldDB" id="A0A7L6B3E2"/>
<name>A0A7L6B3E2_9ACTN</name>
<dbReference type="Pfam" id="PF00155">
    <property type="entry name" value="Aminotran_1_2"/>
    <property type="match status" value="1"/>
</dbReference>
<dbReference type="InterPro" id="IPR013785">
    <property type="entry name" value="Aldolase_TIM"/>
</dbReference>
<dbReference type="PANTHER" id="PTHR10578">
    <property type="entry name" value="S -2-HYDROXY-ACID OXIDASE-RELATED"/>
    <property type="match status" value="1"/>
</dbReference>
<dbReference type="GO" id="GO:0008483">
    <property type="term" value="F:transaminase activity"/>
    <property type="evidence" value="ECO:0007669"/>
    <property type="project" value="UniProtKB-KW"/>
</dbReference>
<dbReference type="CDD" id="cd00609">
    <property type="entry name" value="AAT_like"/>
    <property type="match status" value="1"/>
</dbReference>
<dbReference type="KEGG" id="mfeu:H1D33_24955"/>
<evidence type="ECO:0000259" key="6">
    <source>
        <dbReference type="PROSITE" id="PS51349"/>
    </source>
</evidence>
<dbReference type="InterPro" id="IPR012133">
    <property type="entry name" value="Alpha-hydoxy_acid_DH_FMN"/>
</dbReference>
<reference evidence="7 8" key="2">
    <citation type="journal article" date="2021" name="Mar. Drugs">
        <title>A New Micromonospora Strain with Antibiotic Activity Isolated from the Microbiome of a Mid-Atlantic Deep-Sea Sponge.</title>
        <authorList>
            <person name="Back C.R."/>
            <person name="Stennett H.L."/>
            <person name="Williams S.E."/>
            <person name="Wang L."/>
            <person name="Ojeda Gomez J."/>
            <person name="Abdulle O.M."/>
            <person name="Duffy T."/>
            <person name="Neal C."/>
            <person name="Mantell J."/>
            <person name="Jepson M.A."/>
            <person name="Hendry K.R."/>
            <person name="Powell D."/>
            <person name="Stach J.E.M."/>
            <person name="Essex-Lopresti A.E."/>
            <person name="Willis C.L."/>
            <person name="Curnow P."/>
            <person name="Race P.R."/>
        </authorList>
    </citation>
    <scope>NUCLEOTIDE SEQUENCE [LARGE SCALE GENOMIC DNA]</scope>
    <source>
        <strain evidence="7 8">28ISP2-46</strain>
    </source>
</reference>
<accession>A0A7L6B3E2</accession>
<dbReference type="Gene3D" id="3.20.20.70">
    <property type="entry name" value="Aldolase class I"/>
    <property type="match status" value="1"/>
</dbReference>
<dbReference type="SUPFAM" id="SSF51395">
    <property type="entry name" value="FMN-linked oxidoreductases"/>
    <property type="match status" value="1"/>
</dbReference>
<dbReference type="RefSeq" id="WP_181569024.1">
    <property type="nucleotide sequence ID" value="NZ_CP059322.2"/>
</dbReference>
<evidence type="ECO:0000256" key="5">
    <source>
        <dbReference type="ARBA" id="ARBA00024042"/>
    </source>
</evidence>
<dbReference type="Pfam" id="PF01070">
    <property type="entry name" value="FMN_dh"/>
    <property type="match status" value="1"/>
</dbReference>
<dbReference type="EMBL" id="CP059322">
    <property type="protein sequence ID" value="QLQ36508.1"/>
    <property type="molecule type" value="Genomic_DNA"/>
</dbReference>
<dbReference type="InterPro" id="IPR037396">
    <property type="entry name" value="FMN_HAD"/>
</dbReference>
<comment type="cofactor">
    <cofactor evidence="1">
        <name>FMN</name>
        <dbReference type="ChEBI" id="CHEBI:58210"/>
    </cofactor>
</comment>